<dbReference type="PANTHER" id="PTHR47199:SF2">
    <property type="entry name" value="PHOTOSYSTEM II STABILITY_ASSEMBLY FACTOR HCF136, CHLOROPLASTIC"/>
    <property type="match status" value="1"/>
</dbReference>
<dbReference type="PANTHER" id="PTHR47199">
    <property type="entry name" value="PHOTOSYSTEM II STABILITY/ASSEMBLY FACTOR HCF136, CHLOROPLASTIC"/>
    <property type="match status" value="1"/>
</dbReference>
<keyword evidence="2" id="KW-0604">Photosystem II</keyword>
<feature type="signal peptide" evidence="3">
    <location>
        <begin position="1"/>
        <end position="23"/>
    </location>
</feature>
<dbReference type="SUPFAM" id="SSF110296">
    <property type="entry name" value="Oligoxyloglucan reducing end-specific cellobiohydrolase"/>
    <property type="match status" value="1"/>
</dbReference>
<evidence type="ECO:0000313" key="5">
    <source>
        <dbReference type="EMBL" id="TGD76066.1"/>
    </source>
</evidence>
<dbReference type="Pfam" id="PF14870">
    <property type="entry name" value="PSII_BNR"/>
    <property type="match status" value="2"/>
</dbReference>
<dbReference type="OrthoDB" id="9813892at2"/>
<comment type="caution">
    <text evidence="5">The sequence shown here is derived from an EMBL/GenBank/DDBJ whole genome shotgun (WGS) entry which is preliminary data.</text>
</comment>
<gene>
    <name evidence="5" type="ORF">E4634_00510</name>
</gene>
<evidence type="ECO:0000256" key="2">
    <source>
        <dbReference type="ARBA" id="ARBA00023276"/>
    </source>
</evidence>
<dbReference type="CDD" id="cd15482">
    <property type="entry name" value="Sialidase_non-viral"/>
    <property type="match status" value="1"/>
</dbReference>
<evidence type="ECO:0000313" key="6">
    <source>
        <dbReference type="Proteomes" id="UP000298050"/>
    </source>
</evidence>
<keyword evidence="6" id="KW-1185">Reference proteome</keyword>
<feature type="domain" description="Photosynthesis system II assembly factor Ycf48/Hcf136-like" evidence="4">
    <location>
        <begin position="178"/>
        <end position="296"/>
    </location>
</feature>
<name>A0A4Z0M9K1_9GAMM</name>
<dbReference type="EMBL" id="SRLE01000001">
    <property type="protein sequence ID" value="TGD76066.1"/>
    <property type="molecule type" value="Genomic_DNA"/>
</dbReference>
<feature type="chain" id="PRO_5021412803" evidence="3">
    <location>
        <begin position="24"/>
        <end position="375"/>
    </location>
</feature>
<dbReference type="GO" id="GO:0009523">
    <property type="term" value="C:photosystem II"/>
    <property type="evidence" value="ECO:0007669"/>
    <property type="project" value="UniProtKB-KW"/>
</dbReference>
<dbReference type="GO" id="GO:0015979">
    <property type="term" value="P:photosynthesis"/>
    <property type="evidence" value="ECO:0007669"/>
    <property type="project" value="UniProtKB-KW"/>
</dbReference>
<sequence>MLKPIAAAPLVAAGLLLAGPAPAEIDFATLPAIAQPRPARVALMDLTRAGERLVAVGERGVIAYSDDSGANWSQAAVPLSATLTAVSFADAQNGWAVGHGGAILHSSDGGANWLQQFDGRQANQQLLQYAQEQVGTLEQALDEADPDSEAGQDLEIAMEDAGYLVEDAQLAVETGPADPFLDILMLDTNRGFAVGAYGMLYTTSDGGEHWQISIGGIENPSRYHYYAIASGADNTLYLCGEAGLLYRSLDGGTHWEQLDQIYEGSLFGILTQGDAVLTFGLRGHIFRSEDRGETWTRIDSGVEQGLYGGTALPGGDIVLFGAGGQVLRSSDGGRSFSARNHPSRSTFSEGIAGGDGDYLIAGMRGVVSMQWEQRQ</sequence>
<keyword evidence="3" id="KW-0732">Signal</keyword>
<keyword evidence="1" id="KW-0602">Photosynthesis</keyword>
<reference evidence="5 6" key="1">
    <citation type="submission" date="2019-04" db="EMBL/GenBank/DDBJ databases">
        <title>Taxonomy of novel Haliea sp. from mangrove soil of West Coast of India.</title>
        <authorList>
            <person name="Verma A."/>
            <person name="Kumar P."/>
            <person name="Krishnamurthi S."/>
        </authorList>
    </citation>
    <scope>NUCLEOTIDE SEQUENCE [LARGE SCALE GENOMIC DNA]</scope>
    <source>
        <strain evidence="5 6">SAOS-164</strain>
    </source>
</reference>
<evidence type="ECO:0000259" key="4">
    <source>
        <dbReference type="Pfam" id="PF14870"/>
    </source>
</evidence>
<dbReference type="InterPro" id="IPR028203">
    <property type="entry name" value="PSII_CF48-like_dom"/>
</dbReference>
<dbReference type="InterPro" id="IPR015943">
    <property type="entry name" value="WD40/YVTN_repeat-like_dom_sf"/>
</dbReference>
<feature type="domain" description="Photosynthesis system II assembly factor Ycf48/Hcf136-like" evidence="4">
    <location>
        <begin position="70"/>
        <end position="115"/>
    </location>
</feature>
<organism evidence="5 6">
    <name type="scientific">Mangrovimicrobium sediminis</name>
    <dbReference type="NCBI Taxonomy" id="2562682"/>
    <lineage>
        <taxon>Bacteria</taxon>
        <taxon>Pseudomonadati</taxon>
        <taxon>Pseudomonadota</taxon>
        <taxon>Gammaproteobacteria</taxon>
        <taxon>Cellvibrionales</taxon>
        <taxon>Halieaceae</taxon>
        <taxon>Mangrovimicrobium</taxon>
    </lineage>
</organism>
<protein>
    <submittedName>
        <fullName evidence="5">Sialidase</fullName>
    </submittedName>
</protein>
<accession>A0A4Z0M9K1</accession>
<evidence type="ECO:0000256" key="1">
    <source>
        <dbReference type="ARBA" id="ARBA00022531"/>
    </source>
</evidence>
<evidence type="ECO:0000256" key="3">
    <source>
        <dbReference type="SAM" id="SignalP"/>
    </source>
</evidence>
<dbReference type="RefSeq" id="WP_135440643.1">
    <property type="nucleotide sequence ID" value="NZ_SRLE01000001.1"/>
</dbReference>
<dbReference type="AlphaFoldDB" id="A0A4Z0M9K1"/>
<dbReference type="Proteomes" id="UP000298050">
    <property type="component" value="Unassembled WGS sequence"/>
</dbReference>
<dbReference type="Gene3D" id="2.130.10.10">
    <property type="entry name" value="YVTN repeat-like/Quinoprotein amine dehydrogenase"/>
    <property type="match status" value="2"/>
</dbReference>
<proteinExistence type="predicted"/>